<proteinExistence type="inferred from homology"/>
<dbReference type="GO" id="GO:0000731">
    <property type="term" value="P:DNA synthesis involved in DNA repair"/>
    <property type="evidence" value="ECO:0007669"/>
    <property type="project" value="TreeGrafter"/>
</dbReference>
<evidence type="ECO:0000259" key="6">
    <source>
        <dbReference type="Pfam" id="PF02463"/>
    </source>
</evidence>
<dbReference type="Pfam" id="PF02463">
    <property type="entry name" value="SMC_N"/>
    <property type="match status" value="1"/>
</dbReference>
<dbReference type="Gene3D" id="3.40.50.300">
    <property type="entry name" value="P-loop containing nucleotide triphosphate hydrolases"/>
    <property type="match status" value="1"/>
</dbReference>
<evidence type="ECO:0000256" key="1">
    <source>
        <dbReference type="ARBA" id="ARBA00022490"/>
    </source>
</evidence>
<dbReference type="GO" id="GO:0003697">
    <property type="term" value="F:single-stranded DNA binding"/>
    <property type="evidence" value="ECO:0007669"/>
    <property type="project" value="InterPro"/>
</dbReference>
<feature type="domain" description="RecF/RecN/SMC N-terminal" evidence="6">
    <location>
        <begin position="1"/>
        <end position="90"/>
    </location>
</feature>
<dbReference type="InterPro" id="IPR001238">
    <property type="entry name" value="DNA-binding_RecF"/>
</dbReference>
<keyword evidence="1" id="KW-0963">Cytoplasm</keyword>
<dbReference type="Gene3D" id="1.20.1050.90">
    <property type="entry name" value="RecF/RecN/SMC, N-terminal domain"/>
    <property type="match status" value="1"/>
</dbReference>
<keyword evidence="5" id="KW-0238">DNA-binding</keyword>
<dbReference type="InterPro" id="IPR003395">
    <property type="entry name" value="RecF/RecN/SMC_N"/>
</dbReference>
<evidence type="ECO:0000313" key="7">
    <source>
        <dbReference type="EMBL" id="GAG04989.1"/>
    </source>
</evidence>
<dbReference type="AlphaFoldDB" id="X0UH16"/>
<evidence type="ECO:0000256" key="2">
    <source>
        <dbReference type="ARBA" id="ARBA00022705"/>
    </source>
</evidence>
<dbReference type="NCBIfam" id="TIGR00611">
    <property type="entry name" value="recf"/>
    <property type="match status" value="1"/>
</dbReference>
<protein>
    <recommendedName>
        <fullName evidence="6">RecF/RecN/SMC N-terminal domain-containing protein</fullName>
    </recommendedName>
</protein>
<reference evidence="7" key="1">
    <citation type="journal article" date="2014" name="Front. Microbiol.">
        <title>High frequency of phylogenetically diverse reductive dehalogenase-homologous genes in deep subseafloor sedimentary metagenomes.</title>
        <authorList>
            <person name="Kawai M."/>
            <person name="Futagami T."/>
            <person name="Toyoda A."/>
            <person name="Takaki Y."/>
            <person name="Nishi S."/>
            <person name="Hori S."/>
            <person name="Arai W."/>
            <person name="Tsubouchi T."/>
            <person name="Morono Y."/>
            <person name="Uchiyama I."/>
            <person name="Ito T."/>
            <person name="Fujiyama A."/>
            <person name="Inagaki F."/>
            <person name="Takami H."/>
        </authorList>
    </citation>
    <scope>NUCLEOTIDE SEQUENCE</scope>
    <source>
        <strain evidence="7">Expedition CK06-06</strain>
    </source>
</reference>
<comment type="caution">
    <text evidence="7">The sequence shown here is derived from an EMBL/GenBank/DDBJ whole genome shotgun (WGS) entry which is preliminary data.</text>
</comment>
<keyword evidence="3" id="KW-0547">Nucleotide-binding</keyword>
<evidence type="ECO:0000256" key="3">
    <source>
        <dbReference type="ARBA" id="ARBA00022741"/>
    </source>
</evidence>
<dbReference type="PANTHER" id="PTHR32182">
    <property type="entry name" value="DNA REPLICATION AND REPAIR PROTEIN RECF"/>
    <property type="match status" value="1"/>
</dbReference>
<dbReference type="InterPro" id="IPR042174">
    <property type="entry name" value="RecF_2"/>
</dbReference>
<dbReference type="InterPro" id="IPR027417">
    <property type="entry name" value="P-loop_NTPase"/>
</dbReference>
<dbReference type="SUPFAM" id="SSF52540">
    <property type="entry name" value="P-loop containing nucleoside triphosphate hydrolases"/>
    <property type="match status" value="1"/>
</dbReference>
<evidence type="ECO:0000256" key="4">
    <source>
        <dbReference type="ARBA" id="ARBA00022840"/>
    </source>
</evidence>
<dbReference type="HAMAP" id="MF_00365">
    <property type="entry name" value="RecF"/>
    <property type="match status" value="1"/>
</dbReference>
<dbReference type="GO" id="GO:0005524">
    <property type="term" value="F:ATP binding"/>
    <property type="evidence" value="ECO:0007669"/>
    <property type="project" value="UniProtKB-KW"/>
</dbReference>
<gene>
    <name evidence="7" type="ORF">S01H1_32670</name>
</gene>
<feature type="non-terminal residue" evidence="7">
    <location>
        <position position="222"/>
    </location>
</feature>
<dbReference type="GO" id="GO:0006302">
    <property type="term" value="P:double-strand break repair"/>
    <property type="evidence" value="ECO:0007669"/>
    <property type="project" value="TreeGrafter"/>
</dbReference>
<dbReference type="GO" id="GO:0006260">
    <property type="term" value="P:DNA replication"/>
    <property type="evidence" value="ECO:0007669"/>
    <property type="project" value="UniProtKB-KW"/>
</dbReference>
<evidence type="ECO:0000256" key="5">
    <source>
        <dbReference type="ARBA" id="ARBA00023125"/>
    </source>
</evidence>
<name>X0UH16_9ZZZZ</name>
<organism evidence="7">
    <name type="scientific">marine sediment metagenome</name>
    <dbReference type="NCBI Taxonomy" id="412755"/>
    <lineage>
        <taxon>unclassified sequences</taxon>
        <taxon>metagenomes</taxon>
        <taxon>ecological metagenomes</taxon>
    </lineage>
</organism>
<keyword evidence="4" id="KW-0067">ATP-binding</keyword>
<dbReference type="EMBL" id="BARS01020238">
    <property type="protein sequence ID" value="GAG04989.1"/>
    <property type="molecule type" value="Genomic_DNA"/>
</dbReference>
<accession>X0UH16</accession>
<sequence length="222" mass="25544">MLKKIELENFRNYQKFSLEFNQITILLGPNGAGKTNIIEAIYLLSAGRSWRTSKDSQAINWQSSWAKIKAEIVNKKKTQIEMIIQRIATLKYPQNKILKINAVKKKLTNLFGELVVVLFSPEEIQLIDGSPNLRRRNLDILLCQIDKVYTLALLDYGKILRGRNRLLFFIKGGRAKINELDFWDEKLITLGSFIIKKRKQAIDNLNENLTDIYKTIAGTGES</sequence>
<dbReference type="PANTHER" id="PTHR32182:SF0">
    <property type="entry name" value="DNA REPLICATION AND REPAIR PROTEIN RECF"/>
    <property type="match status" value="1"/>
</dbReference>
<keyword evidence="2" id="KW-0235">DNA replication</keyword>